<evidence type="ECO:0000256" key="1">
    <source>
        <dbReference type="PROSITE-ProRule" id="PRU00047"/>
    </source>
</evidence>
<protein>
    <submittedName>
        <fullName evidence="4">PREDICTED: LOC110750424</fullName>
    </submittedName>
</protein>
<accession>A0A5E4GPJ3</accession>
<keyword evidence="1" id="KW-0479">Metal-binding</keyword>
<feature type="compositionally biased region" description="Low complexity" evidence="2">
    <location>
        <begin position="45"/>
        <end position="73"/>
    </location>
</feature>
<dbReference type="Gene3D" id="4.10.60.10">
    <property type="entry name" value="Zinc finger, CCHC-type"/>
    <property type="match status" value="1"/>
</dbReference>
<dbReference type="InterPro" id="IPR036875">
    <property type="entry name" value="Znf_CCHC_sf"/>
</dbReference>
<name>A0A5E4GPJ3_PRUDU</name>
<dbReference type="Gramene" id="VVA41442">
    <property type="protein sequence ID" value="VVA41442"/>
    <property type="gene ID" value="Prudul26B029590"/>
</dbReference>
<dbReference type="AlphaFoldDB" id="A0A5E4GPJ3"/>
<dbReference type="SMART" id="SM00343">
    <property type="entry name" value="ZnF_C2HC"/>
    <property type="match status" value="1"/>
</dbReference>
<dbReference type="InterPro" id="IPR001878">
    <property type="entry name" value="Znf_CCHC"/>
</dbReference>
<reference evidence="5" key="1">
    <citation type="journal article" date="2020" name="Plant J.">
        <title>Transposons played a major role in the diversification between the closely related almond and peach genomes: results from the almond genome sequence.</title>
        <authorList>
            <person name="Alioto T."/>
            <person name="Alexiou K.G."/>
            <person name="Bardil A."/>
            <person name="Barteri F."/>
            <person name="Castanera R."/>
            <person name="Cruz F."/>
            <person name="Dhingra A."/>
            <person name="Duval H."/>
            <person name="Fernandez I Marti A."/>
            <person name="Frias L."/>
            <person name="Galan B."/>
            <person name="Garcia J.L."/>
            <person name="Howad W."/>
            <person name="Gomez-Garrido J."/>
            <person name="Gut M."/>
            <person name="Julca I."/>
            <person name="Morata J."/>
            <person name="Puigdomenech P."/>
            <person name="Ribeca P."/>
            <person name="Rubio Cabetas M.J."/>
            <person name="Vlasova A."/>
            <person name="Wirthensohn M."/>
            <person name="Garcia-Mas J."/>
            <person name="Gabaldon T."/>
            <person name="Casacuberta J.M."/>
            <person name="Arus P."/>
        </authorList>
    </citation>
    <scope>NUCLEOTIDE SEQUENCE [LARGE SCALE GENOMIC DNA]</scope>
    <source>
        <strain evidence="5">cv. Texas</strain>
    </source>
</reference>
<dbReference type="SUPFAM" id="SSF57756">
    <property type="entry name" value="Retrovirus zinc finger-like domains"/>
    <property type="match status" value="1"/>
</dbReference>
<feature type="compositionally biased region" description="Basic and acidic residues" evidence="2">
    <location>
        <begin position="1"/>
        <end position="15"/>
    </location>
</feature>
<keyword evidence="1" id="KW-0863">Zinc-finger</keyword>
<sequence>QMMVRARGEPRRRQFDMGGPSQGSSKRGSFSSESSSGSSYGGFRPGVSLSGGSNQSGSSGSRSAGSIVRGSGRQPPSAVGRMRSSQCNECGRYHTRTCRQGTTGCFHCGQPGHFLRECPILLQGGEATVASPRGVGTQ</sequence>
<feature type="non-terminal residue" evidence="4">
    <location>
        <position position="138"/>
    </location>
</feature>
<feature type="region of interest" description="Disordered" evidence="2">
    <location>
        <begin position="1"/>
        <end position="86"/>
    </location>
</feature>
<feature type="non-terminal residue" evidence="4">
    <location>
        <position position="1"/>
    </location>
</feature>
<evidence type="ECO:0000313" key="4">
    <source>
        <dbReference type="EMBL" id="VVA41442.1"/>
    </source>
</evidence>
<dbReference type="Proteomes" id="UP000327085">
    <property type="component" value="Unassembled WGS sequence"/>
</dbReference>
<feature type="compositionally biased region" description="Low complexity" evidence="2">
    <location>
        <begin position="22"/>
        <end position="38"/>
    </location>
</feature>
<dbReference type="PROSITE" id="PS50158">
    <property type="entry name" value="ZF_CCHC"/>
    <property type="match status" value="1"/>
</dbReference>
<organism evidence="4 5">
    <name type="scientific">Prunus dulcis</name>
    <name type="common">Almond</name>
    <name type="synonym">Amygdalus dulcis</name>
    <dbReference type="NCBI Taxonomy" id="3755"/>
    <lineage>
        <taxon>Eukaryota</taxon>
        <taxon>Viridiplantae</taxon>
        <taxon>Streptophyta</taxon>
        <taxon>Embryophyta</taxon>
        <taxon>Tracheophyta</taxon>
        <taxon>Spermatophyta</taxon>
        <taxon>Magnoliopsida</taxon>
        <taxon>eudicotyledons</taxon>
        <taxon>Gunneridae</taxon>
        <taxon>Pentapetalae</taxon>
        <taxon>rosids</taxon>
        <taxon>fabids</taxon>
        <taxon>Rosales</taxon>
        <taxon>Rosaceae</taxon>
        <taxon>Amygdaloideae</taxon>
        <taxon>Amygdaleae</taxon>
        <taxon>Prunus</taxon>
    </lineage>
</organism>
<dbReference type="GO" id="GO:0003676">
    <property type="term" value="F:nucleic acid binding"/>
    <property type="evidence" value="ECO:0007669"/>
    <property type="project" value="InterPro"/>
</dbReference>
<dbReference type="Pfam" id="PF00098">
    <property type="entry name" value="zf-CCHC"/>
    <property type="match status" value="1"/>
</dbReference>
<dbReference type="InParanoid" id="A0A5E4GPJ3"/>
<keyword evidence="1" id="KW-0862">Zinc</keyword>
<evidence type="ECO:0000259" key="3">
    <source>
        <dbReference type="PROSITE" id="PS50158"/>
    </source>
</evidence>
<evidence type="ECO:0000256" key="2">
    <source>
        <dbReference type="SAM" id="MobiDB-lite"/>
    </source>
</evidence>
<evidence type="ECO:0000313" key="5">
    <source>
        <dbReference type="Proteomes" id="UP000327085"/>
    </source>
</evidence>
<gene>
    <name evidence="4" type="ORF">ALMOND_2B029590</name>
</gene>
<dbReference type="GO" id="GO:0008270">
    <property type="term" value="F:zinc ion binding"/>
    <property type="evidence" value="ECO:0007669"/>
    <property type="project" value="UniProtKB-KW"/>
</dbReference>
<dbReference type="EMBL" id="CABIKO010001305">
    <property type="protein sequence ID" value="VVA41442.1"/>
    <property type="molecule type" value="Genomic_DNA"/>
</dbReference>
<feature type="domain" description="CCHC-type" evidence="3">
    <location>
        <begin position="105"/>
        <end position="119"/>
    </location>
</feature>
<proteinExistence type="predicted"/>